<keyword evidence="3" id="KW-1185">Reference proteome</keyword>
<comment type="caution">
    <text evidence="2">The sequence shown here is derived from an EMBL/GenBank/DDBJ whole genome shotgun (WGS) entry which is preliminary data.</text>
</comment>
<reference evidence="2 3" key="1">
    <citation type="submission" date="2019-03" db="EMBL/GenBank/DDBJ databases">
        <title>Genomics of glacier-inhabiting Cryobacterium strains.</title>
        <authorList>
            <person name="Liu Q."/>
            <person name="Xin Y.-H."/>
        </authorList>
    </citation>
    <scope>NUCLEOTIDE SEQUENCE [LARGE SCALE GENOMIC DNA]</scope>
    <source>
        <strain evidence="2 3">TMT1-23-1</strain>
    </source>
</reference>
<keyword evidence="1" id="KW-0472">Membrane</keyword>
<feature type="transmembrane region" description="Helical" evidence="1">
    <location>
        <begin position="49"/>
        <end position="71"/>
    </location>
</feature>
<organism evidence="2 3">
    <name type="scientific">Cryobacterium sinapicolor</name>
    <dbReference type="NCBI Taxonomy" id="1259236"/>
    <lineage>
        <taxon>Bacteria</taxon>
        <taxon>Bacillati</taxon>
        <taxon>Actinomycetota</taxon>
        <taxon>Actinomycetes</taxon>
        <taxon>Micrococcales</taxon>
        <taxon>Microbacteriaceae</taxon>
        <taxon>Cryobacterium</taxon>
    </lineage>
</organism>
<name>A0ABY2JCM6_9MICO</name>
<keyword evidence="1" id="KW-0812">Transmembrane</keyword>
<dbReference type="RefSeq" id="WP_134428501.1">
    <property type="nucleotide sequence ID" value="NZ_SOGQ01000021.1"/>
</dbReference>
<protein>
    <recommendedName>
        <fullName evidence="4">Vitamin K epoxide reductase family protein</fullName>
    </recommendedName>
</protein>
<keyword evidence="1" id="KW-1133">Transmembrane helix</keyword>
<proteinExistence type="predicted"/>
<evidence type="ECO:0000256" key="1">
    <source>
        <dbReference type="SAM" id="Phobius"/>
    </source>
</evidence>
<feature type="transmembrane region" description="Helical" evidence="1">
    <location>
        <begin position="5"/>
        <end position="29"/>
    </location>
</feature>
<evidence type="ECO:0008006" key="4">
    <source>
        <dbReference type="Google" id="ProtNLM"/>
    </source>
</evidence>
<evidence type="ECO:0000313" key="3">
    <source>
        <dbReference type="Proteomes" id="UP000297853"/>
    </source>
</evidence>
<accession>A0ABY2JCM6</accession>
<gene>
    <name evidence="2" type="ORF">E3T28_04900</name>
</gene>
<dbReference type="Proteomes" id="UP000297853">
    <property type="component" value="Unassembled WGS sequence"/>
</dbReference>
<sequence length="81" mass="8411">MAARLLLLVGIAAAVIGLFGTVLYLFQPWRTCPYDDSPAACAMLPGDAAVMAAAFALLCVGVVTVVIALIVRTQTQSRSSV</sequence>
<evidence type="ECO:0000313" key="2">
    <source>
        <dbReference type="EMBL" id="TFD02730.1"/>
    </source>
</evidence>
<dbReference type="EMBL" id="SOGQ01000021">
    <property type="protein sequence ID" value="TFD02730.1"/>
    <property type="molecule type" value="Genomic_DNA"/>
</dbReference>